<dbReference type="AlphaFoldDB" id="A0AAW1JG72"/>
<dbReference type="EMBL" id="JASPKY010000385">
    <property type="protein sequence ID" value="KAK9702703.1"/>
    <property type="molecule type" value="Genomic_DNA"/>
</dbReference>
<keyword evidence="1" id="KW-0472">Membrane</keyword>
<accession>A0AAW1JG72</accession>
<keyword evidence="1" id="KW-0812">Transmembrane</keyword>
<dbReference type="Proteomes" id="UP001458880">
    <property type="component" value="Unassembled WGS sequence"/>
</dbReference>
<reference evidence="2 3" key="1">
    <citation type="journal article" date="2024" name="BMC Genomics">
        <title>De novo assembly and annotation of Popillia japonica's genome with initial clues to its potential as an invasive pest.</title>
        <authorList>
            <person name="Cucini C."/>
            <person name="Boschi S."/>
            <person name="Funari R."/>
            <person name="Cardaioli E."/>
            <person name="Iannotti N."/>
            <person name="Marturano G."/>
            <person name="Paoli F."/>
            <person name="Bruttini M."/>
            <person name="Carapelli A."/>
            <person name="Frati F."/>
            <person name="Nardi F."/>
        </authorList>
    </citation>
    <scope>NUCLEOTIDE SEQUENCE [LARGE SCALE GENOMIC DNA]</scope>
    <source>
        <strain evidence="2">DMR45628</strain>
    </source>
</reference>
<evidence type="ECO:0000313" key="2">
    <source>
        <dbReference type="EMBL" id="KAK9702703.1"/>
    </source>
</evidence>
<feature type="transmembrane region" description="Helical" evidence="1">
    <location>
        <begin position="93"/>
        <end position="112"/>
    </location>
</feature>
<keyword evidence="3" id="KW-1185">Reference proteome</keyword>
<keyword evidence="1" id="KW-1133">Transmembrane helix</keyword>
<comment type="caution">
    <text evidence="2">The sequence shown here is derived from an EMBL/GenBank/DDBJ whole genome shotgun (WGS) entry which is preliminary data.</text>
</comment>
<protein>
    <submittedName>
        <fullName evidence="2">Uncharacterized protein</fullName>
    </submittedName>
</protein>
<organism evidence="2 3">
    <name type="scientific">Popillia japonica</name>
    <name type="common">Japanese beetle</name>
    <dbReference type="NCBI Taxonomy" id="7064"/>
    <lineage>
        <taxon>Eukaryota</taxon>
        <taxon>Metazoa</taxon>
        <taxon>Ecdysozoa</taxon>
        <taxon>Arthropoda</taxon>
        <taxon>Hexapoda</taxon>
        <taxon>Insecta</taxon>
        <taxon>Pterygota</taxon>
        <taxon>Neoptera</taxon>
        <taxon>Endopterygota</taxon>
        <taxon>Coleoptera</taxon>
        <taxon>Polyphaga</taxon>
        <taxon>Scarabaeiformia</taxon>
        <taxon>Scarabaeidae</taxon>
        <taxon>Rutelinae</taxon>
        <taxon>Popillia</taxon>
    </lineage>
</organism>
<gene>
    <name evidence="2" type="ORF">QE152_g29763</name>
</gene>
<sequence length="114" mass="13044">MGHKVALLFEEVNIAVAGFVVLVEFRASHTEKLRIKLKQATSPKKCLYYYQGRDRMSFSLTTKTLIKLGMNHGAIILKSKEASLDYAKLPETLLILFYRVSSLAIFVLFIFGRW</sequence>
<evidence type="ECO:0000256" key="1">
    <source>
        <dbReference type="SAM" id="Phobius"/>
    </source>
</evidence>
<proteinExistence type="predicted"/>
<evidence type="ECO:0000313" key="3">
    <source>
        <dbReference type="Proteomes" id="UP001458880"/>
    </source>
</evidence>
<name>A0AAW1JG72_POPJA</name>